<evidence type="ECO:0000313" key="1">
    <source>
        <dbReference type="EMBL" id="MEA5453394.1"/>
    </source>
</evidence>
<dbReference type="EMBL" id="JAYGGQ010000001">
    <property type="protein sequence ID" value="MEA5453394.1"/>
    <property type="molecule type" value="Genomic_DNA"/>
</dbReference>
<proteinExistence type="predicted"/>
<dbReference type="Proteomes" id="UP001304769">
    <property type="component" value="Unassembled WGS sequence"/>
</dbReference>
<comment type="caution">
    <text evidence="1">The sequence shown here is derived from an EMBL/GenBank/DDBJ whole genome shotgun (WGS) entry which is preliminary data.</text>
</comment>
<gene>
    <name evidence="1" type="ORF">SPF06_01540</name>
</gene>
<sequence>MDLPSADIGADENVALCHALVEHVCQEAGLRALFIKGPGAAYSGLRDRRTSHDTDVLVHPAEIERLTLLLASRGWIERPRDPADDVFPQHSRSLYHHGWMTDIDVHTYFPGFEAPAGDVFGLLWGRRTPMPIAGRLVSIPDKPAGALVLALHLLRSPWLPETKGLLDGLARRCADIDPGVLLHIAERGGGQAALRPFFEENLGLDLGEIDVPPPSREWMLRTTGQTSAAIRLIELVDAPWHRKPGMLRRALFPSRDALAAMNLHIVDESTSLWRPRWRRLCQSLREIRSTLRSYHKFRAQWRQAARRGGAL</sequence>
<accession>A0ABU5T169</accession>
<dbReference type="InterPro" id="IPR039498">
    <property type="entry name" value="NTP_transf_5"/>
</dbReference>
<dbReference type="RefSeq" id="WP_323277158.1">
    <property type="nucleotide sequence ID" value="NZ_JAYGGQ010000001.1"/>
</dbReference>
<keyword evidence="2" id="KW-1185">Reference proteome</keyword>
<evidence type="ECO:0000313" key="2">
    <source>
        <dbReference type="Proteomes" id="UP001304769"/>
    </source>
</evidence>
<protein>
    <submittedName>
        <fullName evidence="1">Nucleotidyltransferase family protein</fullName>
    </submittedName>
</protein>
<name>A0ABU5T169_9MICC</name>
<dbReference type="Pfam" id="PF14907">
    <property type="entry name" value="NTP_transf_5"/>
    <property type="match status" value="1"/>
</dbReference>
<organism evidence="1 2">
    <name type="scientific">Sinomonas terricola</name>
    <dbReference type="NCBI Taxonomy" id="3110330"/>
    <lineage>
        <taxon>Bacteria</taxon>
        <taxon>Bacillati</taxon>
        <taxon>Actinomycetota</taxon>
        <taxon>Actinomycetes</taxon>
        <taxon>Micrococcales</taxon>
        <taxon>Micrococcaceae</taxon>
        <taxon>Sinomonas</taxon>
    </lineage>
</organism>
<reference evidence="1 2" key="1">
    <citation type="submission" date="2023-12" db="EMBL/GenBank/DDBJ databases">
        <title>Sinomonas terricola sp. nov, isolated from litchi orchard soil in Guangdong, PR China.</title>
        <authorList>
            <person name="Jiaxin W."/>
            <person name="Yang Z."/>
            <person name="Honghui Z."/>
        </authorList>
    </citation>
    <scope>NUCLEOTIDE SEQUENCE [LARGE SCALE GENOMIC DNA]</scope>
    <source>
        <strain evidence="1 2">JGH33</strain>
    </source>
</reference>